<dbReference type="Proteomes" id="UP000188145">
    <property type="component" value="Chromosome"/>
</dbReference>
<evidence type="ECO:0000259" key="1">
    <source>
        <dbReference type="SMART" id="SM00909"/>
    </source>
</evidence>
<dbReference type="OrthoDB" id="4843507at2"/>
<dbReference type="EMBL" id="CP019606">
    <property type="protein sequence ID" value="AQP46213.1"/>
    <property type="molecule type" value="Genomic_DNA"/>
</dbReference>
<organism evidence="2 3">
    <name type="scientific">Tessaracoccus aquimaris</name>
    <dbReference type="NCBI Taxonomy" id="1332264"/>
    <lineage>
        <taxon>Bacteria</taxon>
        <taxon>Bacillati</taxon>
        <taxon>Actinomycetota</taxon>
        <taxon>Actinomycetes</taxon>
        <taxon>Propionibacteriales</taxon>
        <taxon>Propionibacteriaceae</taxon>
        <taxon>Tessaracoccus</taxon>
    </lineage>
</organism>
<protein>
    <recommendedName>
        <fullName evidence="1">GerMN domain-containing protein</fullName>
    </recommendedName>
</protein>
<reference evidence="3" key="1">
    <citation type="submission" date="2017-02" db="EMBL/GenBank/DDBJ databases">
        <title>Tessaracoccus aquaemaris sp. nov., isolated from the intestine of a Korean rockfish, Sebastes schlegelii, in a marine aquaculture pond.</title>
        <authorList>
            <person name="Tak E.J."/>
            <person name="Bae J.-W."/>
        </authorList>
    </citation>
    <scope>NUCLEOTIDE SEQUENCE [LARGE SCALE GENOMIC DNA]</scope>
    <source>
        <strain evidence="3">NSG39</strain>
    </source>
</reference>
<dbReference type="InterPro" id="IPR019606">
    <property type="entry name" value="GerMN"/>
</dbReference>
<dbReference type="Gene3D" id="1.10.10.10">
    <property type="entry name" value="Winged helix-like DNA-binding domain superfamily/Winged helix DNA-binding domain"/>
    <property type="match status" value="1"/>
</dbReference>
<proteinExistence type="predicted"/>
<name>A0A1Q2CJF4_9ACTN</name>
<dbReference type="SMART" id="SM00909">
    <property type="entry name" value="Germane"/>
    <property type="match status" value="1"/>
</dbReference>
<accession>A0A1Q2CJF4</accession>
<dbReference type="InterPro" id="IPR036388">
    <property type="entry name" value="WH-like_DNA-bd_sf"/>
</dbReference>
<feature type="domain" description="GerMN" evidence="1">
    <location>
        <begin position="280"/>
        <end position="369"/>
    </location>
</feature>
<keyword evidence="3" id="KW-1185">Reference proteome</keyword>
<gene>
    <name evidence="2" type="ORF">BW730_00100</name>
</gene>
<evidence type="ECO:0000313" key="3">
    <source>
        <dbReference type="Proteomes" id="UP000188145"/>
    </source>
</evidence>
<dbReference type="STRING" id="1332264.BW730_00100"/>
<dbReference type="Pfam" id="PF10646">
    <property type="entry name" value="Germane"/>
    <property type="match status" value="1"/>
</dbReference>
<dbReference type="KEGG" id="tes:BW730_00100"/>
<evidence type="ECO:0000313" key="2">
    <source>
        <dbReference type="EMBL" id="AQP46213.1"/>
    </source>
</evidence>
<dbReference type="AlphaFoldDB" id="A0A1Q2CJF4"/>
<sequence>MRADESPDWLVRLYEEQGATLHRLAVLLGAEEGSGRIVRGALLALHRRGHRLIDPAERVEFLQETVVHAARSVRPPQQPLDLPSVEDPRQGDLLRALSALPPRMAELIVVSHYLAVFGPELAGIMRMSLRACNQKLEIARETLRANLDDGETPPAGLEALSQEITAALRASARTVQAPGTDTLAAELEQLGEGGQLRFGPRSVVALTIAALILGLVLAAVTNPAVAPAEMPHASPDAGTEPTASRSMPAMVRGIPIYYIGRQDGAMYRELRDLSSSGDLVRSAVEALLTVPPADPDYESQWDSGQVLDIEQNADSIVVDLSADAYADIDGAQEEEQARNQIVYTVSDLVANPDLSVRFRSEGRTPPGAFASDTGFKREGLDPMPLVWITTPRNLARLSPGETSIVGTIKPGYGDPVVRVVNSETGKVMLEEAAQTATVANQDGWRVWSVKPSLPAGRYEVSARVEGTAGRTIAETKTFEVG</sequence>
<dbReference type="RefSeq" id="WP_077684526.1">
    <property type="nucleotide sequence ID" value="NZ_CP019606.1"/>
</dbReference>